<keyword evidence="2" id="KW-1185">Reference proteome</keyword>
<feature type="non-terminal residue" evidence="1">
    <location>
        <position position="338"/>
    </location>
</feature>
<gene>
    <name evidence="1" type="ORF">RPERSI_LOCUS10480</name>
</gene>
<proteinExistence type="predicted"/>
<comment type="caution">
    <text evidence="1">The sequence shown here is derived from an EMBL/GenBank/DDBJ whole genome shotgun (WGS) entry which is preliminary data.</text>
</comment>
<organism evidence="1 2">
    <name type="scientific">Racocetra persica</name>
    <dbReference type="NCBI Taxonomy" id="160502"/>
    <lineage>
        <taxon>Eukaryota</taxon>
        <taxon>Fungi</taxon>
        <taxon>Fungi incertae sedis</taxon>
        <taxon>Mucoromycota</taxon>
        <taxon>Glomeromycotina</taxon>
        <taxon>Glomeromycetes</taxon>
        <taxon>Diversisporales</taxon>
        <taxon>Gigasporaceae</taxon>
        <taxon>Racocetra</taxon>
    </lineage>
</organism>
<dbReference type="Proteomes" id="UP000789920">
    <property type="component" value="Unassembled WGS sequence"/>
</dbReference>
<feature type="non-terminal residue" evidence="1">
    <location>
        <position position="1"/>
    </location>
</feature>
<protein>
    <submittedName>
        <fullName evidence="1">11418_t:CDS:1</fullName>
    </submittedName>
</protein>
<accession>A0ACA9PIN3</accession>
<name>A0ACA9PIN3_9GLOM</name>
<evidence type="ECO:0000313" key="1">
    <source>
        <dbReference type="EMBL" id="CAG8710152.1"/>
    </source>
</evidence>
<dbReference type="EMBL" id="CAJVQC010020771">
    <property type="protein sequence ID" value="CAG8710152.1"/>
    <property type="molecule type" value="Genomic_DNA"/>
</dbReference>
<evidence type="ECO:0000313" key="2">
    <source>
        <dbReference type="Proteomes" id="UP000789920"/>
    </source>
</evidence>
<reference evidence="1" key="1">
    <citation type="submission" date="2021-06" db="EMBL/GenBank/DDBJ databases">
        <authorList>
            <person name="Kallberg Y."/>
            <person name="Tangrot J."/>
            <person name="Rosling A."/>
        </authorList>
    </citation>
    <scope>NUCLEOTIDE SEQUENCE</scope>
    <source>
        <strain evidence="1">MA461A</strain>
    </source>
</reference>
<sequence>AEEVDLIESLWDSSQLKPLVNRYTEIIKNHVDDYSFNVDFKALLTDLMKQKRENYNHPEDYETFWYHNFYIQIILQMIRKYSSIYDNTISKYQYREEIVNILLASIFHDIETAIWIQTGEIENDTRKRQINFSKKEGDRERLGDKQDEIFYYNLNSIKVSVGYMEVVGNAFASNMLDKNSDLEKLLKAMMISLWYQDAHQQINVPKKLQSFAILVFGREFHFLCMRLINNVYMVDEYNIFVLPDSGSCFLQIEKIVEIVKKFKMRIKRYYHELTKRPQITKARITFGHIEDRTRGKNIVRHANARVISSIGKIKIQLLQLFGDALNVPECQDVHVTTM</sequence>